<evidence type="ECO:0000313" key="2">
    <source>
        <dbReference type="EMBL" id="AAF60182.1"/>
    </source>
</evidence>
<name>Q9IZ89_9VIRU</name>
<keyword evidence="1" id="KW-1133">Transmembrane helix</keyword>
<reference evidence="2" key="1">
    <citation type="journal article" date="2000" name="Arch. Virol.">
        <title>The nucleotide sequence of Indian peanut clump virus RNA 2: sequence comparisons among pecluviruses.</title>
        <authorList>
            <person name="Naidu R.A."/>
            <person name="Miller J.S."/>
            <person name="Mayo M.A."/>
            <person name="Wesley S.V."/>
            <person name="Reddy A.S."/>
        </authorList>
    </citation>
    <scope>NUCLEOTIDE SEQUENCE</scope>
</reference>
<organism evidence="2">
    <name type="scientific">Indian peanut clump virus L</name>
    <dbReference type="NCBI Taxonomy" id="119102"/>
    <lineage>
        <taxon>Viruses</taxon>
        <taxon>Riboviria</taxon>
        <taxon>Orthornavirae</taxon>
        <taxon>Kitrinoviricota</taxon>
        <taxon>Alsuviricetes</taxon>
        <taxon>Martellivirales</taxon>
        <taxon>Virgaviridae</taxon>
        <taxon>Pecluvirus</taxon>
        <taxon>Pecluvirus indicum</taxon>
        <taxon>Indian peanut clump virus</taxon>
    </lineage>
</organism>
<dbReference type="Pfam" id="PF04530">
    <property type="entry name" value="Viral_Beta_CD"/>
    <property type="match status" value="1"/>
</dbReference>
<feature type="transmembrane region" description="Helical" evidence="1">
    <location>
        <begin position="134"/>
        <end position="153"/>
    </location>
</feature>
<feature type="transmembrane region" description="Helical" evidence="1">
    <location>
        <begin position="55"/>
        <end position="74"/>
    </location>
</feature>
<gene>
    <name evidence="2" type="primary">ORF5</name>
</gene>
<keyword evidence="1" id="KW-0812">Transmembrane</keyword>
<evidence type="ECO:0000256" key="1">
    <source>
        <dbReference type="SAM" id="Phobius"/>
    </source>
</evidence>
<proteinExistence type="predicted"/>
<protein>
    <submittedName>
        <fullName evidence="2">p17</fullName>
    </submittedName>
</protein>
<keyword evidence="1" id="KW-0472">Membrane</keyword>
<accession>Q9IZ89</accession>
<dbReference type="InterPro" id="IPR007617">
    <property type="entry name" value="Viral_beta_CD"/>
</dbReference>
<dbReference type="EMBL" id="AF239729">
    <property type="protein sequence ID" value="AAF60182.1"/>
    <property type="molecule type" value="Genomic_RNA"/>
</dbReference>
<sequence length="154" mass="16994">MEVPAITHSSGCACSDCQWSGSLSVDTKVYQDSGRVASMTKEKETTFLSVLSDNLWLFVVAVLMLCVYFVFLSVSRVNPVPMSEFHQDLNGFSMKVVPGAPIDPKVIAAVHHWQKYPFGVNPNANVVVSVIDSIKRGLCMLILCVTLLLYVCYK</sequence>